<keyword evidence="4" id="KW-1185">Reference proteome</keyword>
<evidence type="ECO:0000313" key="3">
    <source>
        <dbReference type="EMBL" id="SDJ25430.1"/>
    </source>
</evidence>
<evidence type="ECO:0000256" key="1">
    <source>
        <dbReference type="SAM" id="MobiDB-lite"/>
    </source>
</evidence>
<dbReference type="PANTHER" id="PTHR37533:SF2">
    <property type="entry name" value="FLAGELLAR HOOK-LENGTH CONTROL PROTEIN"/>
    <property type="match status" value="1"/>
</dbReference>
<feature type="region of interest" description="Disordered" evidence="1">
    <location>
        <begin position="418"/>
        <end position="451"/>
    </location>
</feature>
<feature type="compositionally biased region" description="Acidic residues" evidence="1">
    <location>
        <begin position="112"/>
        <end position="122"/>
    </location>
</feature>
<keyword evidence="3" id="KW-0282">Flagellum</keyword>
<reference evidence="4" key="1">
    <citation type="submission" date="2016-10" db="EMBL/GenBank/DDBJ databases">
        <authorList>
            <person name="Varghese N."/>
            <person name="Submissions S."/>
        </authorList>
    </citation>
    <scope>NUCLEOTIDE SEQUENCE [LARGE SCALE GENOMIC DNA]</scope>
    <source>
        <strain evidence="4">ATCC 700689</strain>
    </source>
</reference>
<dbReference type="InterPro" id="IPR052563">
    <property type="entry name" value="FliK"/>
</dbReference>
<dbReference type="RefSeq" id="WP_074758792.1">
    <property type="nucleotide sequence ID" value="NZ_FNCO01000024.1"/>
</dbReference>
<dbReference type="OrthoDB" id="1792985at2"/>
<dbReference type="Gene3D" id="3.30.750.140">
    <property type="match status" value="1"/>
</dbReference>
<dbReference type="AlphaFoldDB" id="A0A1G8S9T6"/>
<gene>
    <name evidence="3" type="ORF">SAMN05216605_12453</name>
</gene>
<feature type="region of interest" description="Disordered" evidence="1">
    <location>
        <begin position="219"/>
        <end position="246"/>
    </location>
</feature>
<evidence type="ECO:0000259" key="2">
    <source>
        <dbReference type="Pfam" id="PF02120"/>
    </source>
</evidence>
<evidence type="ECO:0000313" key="4">
    <source>
        <dbReference type="Proteomes" id="UP000182894"/>
    </source>
</evidence>
<feature type="compositionally biased region" description="Low complexity" evidence="1">
    <location>
        <begin position="14"/>
        <end position="28"/>
    </location>
</feature>
<proteinExistence type="predicted"/>
<feature type="region of interest" description="Disordered" evidence="1">
    <location>
        <begin position="14"/>
        <end position="155"/>
    </location>
</feature>
<keyword evidence="3" id="KW-0969">Cilium</keyword>
<feature type="compositionally biased region" description="Low complexity" evidence="1">
    <location>
        <begin position="418"/>
        <end position="437"/>
    </location>
</feature>
<dbReference type="InterPro" id="IPR038610">
    <property type="entry name" value="FliK-like_C_sf"/>
</dbReference>
<dbReference type="Pfam" id="PF02120">
    <property type="entry name" value="Flg_hook"/>
    <property type="match status" value="1"/>
</dbReference>
<sequence length="479" mass="48359">MALANNPLLAALTAAKAQKASASTSVKAPDPVKDKTSSFSSVFAKQAAPKPSSVDDTPAKPASAKSSAVDKKDSVSHSSAAPDKTVADSGNGLPAKTVNGKDDNGAGSSGSDDNDDDTEDDTTSAADASVDATLADAPVTDPALDPTLVVTPPVQDPAPQVVASQAVVDPATLLSNSGAPVVPPPVVQAPTDATDAKFDPSADPLEGLTAVQVALANKAQQNAQATGHTAESGKTSGKQDPNTDPAQLLAGNLAAAGDQPVDKSTTEGGGDKAFSGLLADGLKDVKGATSDTRVDNFAERLAALSQAAQTKTSAANPAPAPLMNQPLAMNQGGWTEGVVNRVMYLSSQNLKQADIQLEPAELGRLDIRVNMAADQQTQVTFMSAHVGVRDALESQMSRLRDSFAQQGMGQVDVNVSDQSRNMQQQAQQQSGGDAQRGNGTGRSSGGSDLIADGAPVDAAAAAANAPLTVVGSSAVDYYA</sequence>
<organism evidence="3 4">
    <name type="scientific">Pseudomonas abietaniphila</name>
    <dbReference type="NCBI Taxonomy" id="89065"/>
    <lineage>
        <taxon>Bacteria</taxon>
        <taxon>Pseudomonadati</taxon>
        <taxon>Pseudomonadota</taxon>
        <taxon>Gammaproteobacteria</taxon>
        <taxon>Pseudomonadales</taxon>
        <taxon>Pseudomonadaceae</taxon>
        <taxon>Pseudomonas</taxon>
    </lineage>
</organism>
<feature type="region of interest" description="Disordered" evidence="1">
    <location>
        <begin position="174"/>
        <end position="205"/>
    </location>
</feature>
<name>A0A1G8S9T6_9PSED</name>
<dbReference type="CDD" id="cd17470">
    <property type="entry name" value="T3SS_Flik_C"/>
    <property type="match status" value="1"/>
</dbReference>
<dbReference type="EMBL" id="FNCO01000024">
    <property type="protein sequence ID" value="SDJ25430.1"/>
    <property type="molecule type" value="Genomic_DNA"/>
</dbReference>
<dbReference type="InterPro" id="IPR021136">
    <property type="entry name" value="Flagellar_hook_control-like_C"/>
</dbReference>
<dbReference type="STRING" id="89065.SAMN05216605_12453"/>
<keyword evidence="3" id="KW-0966">Cell projection</keyword>
<dbReference type="Proteomes" id="UP000182894">
    <property type="component" value="Unassembled WGS sequence"/>
</dbReference>
<feature type="compositionally biased region" description="Low complexity" evidence="1">
    <location>
        <begin position="123"/>
        <end position="137"/>
    </location>
</feature>
<feature type="domain" description="Flagellar hook-length control protein-like C-terminal" evidence="2">
    <location>
        <begin position="341"/>
        <end position="423"/>
    </location>
</feature>
<feature type="compositionally biased region" description="Polar residues" evidence="1">
    <location>
        <begin position="226"/>
        <end position="245"/>
    </location>
</feature>
<dbReference type="PANTHER" id="PTHR37533">
    <property type="entry name" value="FLAGELLAR HOOK-LENGTH CONTROL PROTEIN"/>
    <property type="match status" value="1"/>
</dbReference>
<accession>A0A1G8S9T6</accession>
<protein>
    <submittedName>
        <fullName evidence="3">Flagellar hook-length control protein FliK</fullName>
    </submittedName>
</protein>